<dbReference type="RefSeq" id="WP_184304500.1">
    <property type="nucleotide sequence ID" value="NZ_JACHLP010000013.1"/>
</dbReference>
<dbReference type="EMBL" id="JACHLP010000013">
    <property type="protein sequence ID" value="MBB4846024.1"/>
    <property type="molecule type" value="Genomic_DNA"/>
</dbReference>
<dbReference type="InterPro" id="IPR052340">
    <property type="entry name" value="RNase_Y/CdgJ"/>
</dbReference>
<organism evidence="2 3">
    <name type="scientific">Roseateles oligotrophus</name>
    <dbReference type="NCBI Taxonomy" id="1769250"/>
    <lineage>
        <taxon>Bacteria</taxon>
        <taxon>Pseudomonadati</taxon>
        <taxon>Pseudomonadota</taxon>
        <taxon>Betaproteobacteria</taxon>
        <taxon>Burkholderiales</taxon>
        <taxon>Sphaerotilaceae</taxon>
        <taxon>Roseateles</taxon>
    </lineage>
</organism>
<sequence>MDDSPPLFTPLFLETPRHGLLAWVEFFRRVEIPVQAHTALRLDELAQDEDGVDMNELAALINADPLMVLRLLRHAGSLGHKGRNTADPKTVDSLETLILLGTGPFFRASVGLPQAQDWLASRPEALAGLQRVLELGQRAASFAHGFAAQLDDPKAPLIHEATLLHHFVEMLMWLHAPALAGRIDALQAATPGLRTRQACHSVLGIDVLELRLALIKAWRLPDVLAQLTDDDHAHRPQVRCVMLGLRLARHTREGWNHPGLTQDVQDIATLLNLGLEPTLRLLPKLELGAADAPAFASEGE</sequence>
<dbReference type="PANTHER" id="PTHR33525">
    <property type="match status" value="1"/>
</dbReference>
<dbReference type="Proteomes" id="UP000562027">
    <property type="component" value="Unassembled WGS sequence"/>
</dbReference>
<evidence type="ECO:0000313" key="2">
    <source>
        <dbReference type="EMBL" id="MBB4846024.1"/>
    </source>
</evidence>
<dbReference type="AlphaFoldDB" id="A0A840LBP2"/>
<feature type="domain" description="HDOD" evidence="1">
    <location>
        <begin position="32"/>
        <end position="234"/>
    </location>
</feature>
<dbReference type="InterPro" id="IPR013976">
    <property type="entry name" value="HDOD"/>
</dbReference>
<name>A0A840LBP2_9BURK</name>
<accession>A0A840LBP2</accession>
<keyword evidence="3" id="KW-1185">Reference proteome</keyword>
<reference evidence="2 3" key="1">
    <citation type="submission" date="2020-08" db="EMBL/GenBank/DDBJ databases">
        <title>Functional genomics of gut bacteria from endangered species of beetles.</title>
        <authorList>
            <person name="Carlos-Shanley C."/>
        </authorList>
    </citation>
    <scope>NUCLEOTIDE SEQUENCE [LARGE SCALE GENOMIC DNA]</scope>
    <source>
        <strain evidence="2 3">S00239</strain>
    </source>
</reference>
<gene>
    <name evidence="2" type="ORF">HNP55_004578</name>
</gene>
<evidence type="ECO:0000313" key="3">
    <source>
        <dbReference type="Proteomes" id="UP000562027"/>
    </source>
</evidence>
<proteinExistence type="predicted"/>
<dbReference type="Gene3D" id="1.10.3210.10">
    <property type="entry name" value="Hypothetical protein af1432"/>
    <property type="match status" value="1"/>
</dbReference>
<evidence type="ECO:0000259" key="1">
    <source>
        <dbReference type="PROSITE" id="PS51833"/>
    </source>
</evidence>
<comment type="caution">
    <text evidence="2">The sequence shown here is derived from an EMBL/GenBank/DDBJ whole genome shotgun (WGS) entry which is preliminary data.</text>
</comment>
<dbReference type="PROSITE" id="PS51833">
    <property type="entry name" value="HDOD"/>
    <property type="match status" value="1"/>
</dbReference>
<dbReference type="SUPFAM" id="SSF109604">
    <property type="entry name" value="HD-domain/PDEase-like"/>
    <property type="match status" value="1"/>
</dbReference>
<dbReference type="Pfam" id="PF08668">
    <property type="entry name" value="HDOD"/>
    <property type="match status" value="1"/>
</dbReference>
<protein>
    <submittedName>
        <fullName evidence="2">HD-like signal output (HDOD) protein</fullName>
    </submittedName>
</protein>
<dbReference type="PANTHER" id="PTHR33525:SF4">
    <property type="entry name" value="CYCLIC DI-GMP PHOSPHODIESTERASE CDGJ"/>
    <property type="match status" value="1"/>
</dbReference>